<evidence type="ECO:0000256" key="2">
    <source>
        <dbReference type="ARBA" id="ARBA00022525"/>
    </source>
</evidence>
<keyword evidence="3" id="KW-0204">Cytolysis</keyword>
<evidence type="ECO:0000256" key="5">
    <source>
        <dbReference type="SAM" id="MobiDB-lite"/>
    </source>
</evidence>
<dbReference type="PANTHER" id="PTHR45742">
    <property type="entry name" value="COMPLEMENT COMPONENT C6"/>
    <property type="match status" value="1"/>
</dbReference>
<evidence type="ECO:0000256" key="1">
    <source>
        <dbReference type="ARBA" id="ARBA00004613"/>
    </source>
</evidence>
<evidence type="ECO:0000313" key="7">
    <source>
        <dbReference type="EMBL" id="PFX32602.1"/>
    </source>
</evidence>
<comment type="subcellular location">
    <subcellularLocation>
        <location evidence="1">Secreted</location>
    </subcellularLocation>
</comment>
<dbReference type="GO" id="GO:0031640">
    <property type="term" value="P:killing of cells of another organism"/>
    <property type="evidence" value="ECO:0007669"/>
    <property type="project" value="UniProtKB-KW"/>
</dbReference>
<accession>A0A2B4SVN3</accession>
<dbReference type="EMBL" id="LSMT01000021">
    <property type="protein sequence ID" value="PFX32602.1"/>
    <property type="molecule type" value="Genomic_DNA"/>
</dbReference>
<dbReference type="GO" id="GO:0005576">
    <property type="term" value="C:extracellular region"/>
    <property type="evidence" value="ECO:0007669"/>
    <property type="project" value="UniProtKB-SubCell"/>
</dbReference>
<evidence type="ECO:0000313" key="8">
    <source>
        <dbReference type="Proteomes" id="UP000225706"/>
    </source>
</evidence>
<keyword evidence="4" id="KW-1015">Disulfide bond</keyword>
<evidence type="ECO:0000259" key="6">
    <source>
        <dbReference type="PROSITE" id="PS51412"/>
    </source>
</evidence>
<sequence length="662" mass="75159">MSLFFTYKRDLLHSYLQNLYDVTYTNLSLQAELTLITMFRGKTAAIFLLFMMAMYLRAICTSIEDNGNKLTQGTSETAELGKAINLPKTNTLEDLKEREASIFKTFPEECFSKEKQHIESHHKGFTSLVFKLYRSHQEKEAFKEGIMFVSLALLLYLTLAFSEAKKADKGETGGLGKIIFLPRINLLADFQEKENSIFDPLSPKCITKKTLKSSSSKFHYYKSTKALYKSLATESSLSASLTSSFTLSATVSVATKSKSSEKTEVSGISLIMQALTEKIYVDKECLLSSKRSSLKEEFKKHLKTLPLKIEKPWLHHSWKAYSDFLETYGSHVITSEEEGSRFQQMVFAESSESYSERDFQVRACISAAGPTSYGKLDVAACSNVSESEKSEATKMSTSETRFVRGGLRDTNSALTNGKASAELIKKLLNEAKKSPSPVQHTFMPIWIILKSHFISGDDDDVDNYVRATNLQYYYSGYLDYGCYYSTSGTLQIQKFDYTEQSTSRYPEFEWTLAKEGCHDDDDCHYIVGVWCSCLGDSCVHYSSEKRITGQIKETAYINRHTWDWKGCDWKIWGSVCECDNKDRNKRKVVWHLPITSKDAGKHKAHGNGTYLEPKDPVPRQGWRTPRPNTAEDVAKPSKPGSTKHHTANHPIQNQRKKEEEEM</sequence>
<evidence type="ECO:0000256" key="3">
    <source>
        <dbReference type="ARBA" id="ARBA00022852"/>
    </source>
</evidence>
<dbReference type="AlphaFoldDB" id="A0A2B4SVN3"/>
<evidence type="ECO:0000256" key="4">
    <source>
        <dbReference type="ARBA" id="ARBA00023157"/>
    </source>
</evidence>
<dbReference type="PROSITE" id="PS51412">
    <property type="entry name" value="MACPF_2"/>
    <property type="match status" value="1"/>
</dbReference>
<name>A0A2B4SVN3_STYPI</name>
<keyword evidence="8" id="KW-1185">Reference proteome</keyword>
<dbReference type="PANTHER" id="PTHR45742:SF8">
    <property type="entry name" value="FLOCCULATION PROTEIN FLO11"/>
    <property type="match status" value="1"/>
</dbReference>
<feature type="domain" description="MACPF" evidence="6">
    <location>
        <begin position="132"/>
        <end position="485"/>
    </location>
</feature>
<comment type="caution">
    <text evidence="7">The sequence shown here is derived from an EMBL/GenBank/DDBJ whole genome shotgun (WGS) entry which is preliminary data.</text>
</comment>
<protein>
    <submittedName>
        <fullName evidence="7">Toxin PsTX-60B</fullName>
    </submittedName>
</protein>
<proteinExistence type="predicted"/>
<dbReference type="Proteomes" id="UP000225706">
    <property type="component" value="Unassembled WGS sequence"/>
</dbReference>
<feature type="region of interest" description="Disordered" evidence="5">
    <location>
        <begin position="598"/>
        <end position="662"/>
    </location>
</feature>
<keyword evidence="2" id="KW-0964">Secreted</keyword>
<dbReference type="OrthoDB" id="5948670at2759"/>
<gene>
    <name evidence="7" type="primary">PTX60B</name>
    <name evidence="7" type="ORF">AWC38_SpisGene2572</name>
</gene>
<reference evidence="8" key="1">
    <citation type="journal article" date="2017" name="bioRxiv">
        <title>Comparative analysis of the genomes of Stylophora pistillata and Acropora digitifera provides evidence for extensive differences between species of corals.</title>
        <authorList>
            <person name="Voolstra C.R."/>
            <person name="Li Y."/>
            <person name="Liew Y.J."/>
            <person name="Baumgarten S."/>
            <person name="Zoccola D."/>
            <person name="Flot J.-F."/>
            <person name="Tambutte S."/>
            <person name="Allemand D."/>
            <person name="Aranda M."/>
        </authorList>
    </citation>
    <scope>NUCLEOTIDE SEQUENCE [LARGE SCALE GENOMIC DNA]</scope>
</reference>
<dbReference type="InterPro" id="IPR020864">
    <property type="entry name" value="MACPF"/>
</dbReference>
<organism evidence="7 8">
    <name type="scientific">Stylophora pistillata</name>
    <name type="common">Smooth cauliflower coral</name>
    <dbReference type="NCBI Taxonomy" id="50429"/>
    <lineage>
        <taxon>Eukaryota</taxon>
        <taxon>Metazoa</taxon>
        <taxon>Cnidaria</taxon>
        <taxon>Anthozoa</taxon>
        <taxon>Hexacorallia</taxon>
        <taxon>Scleractinia</taxon>
        <taxon>Astrocoeniina</taxon>
        <taxon>Pocilloporidae</taxon>
        <taxon>Stylophora</taxon>
    </lineage>
</organism>
<dbReference type="Pfam" id="PF01823">
    <property type="entry name" value="MACPF"/>
    <property type="match status" value="1"/>
</dbReference>